<sequence length="513" mass="59037">MADSKVMYADSDAESLPSVFWLPTAPQKVKLVEIKRPENITISWDDMWTESDTMVMSFVFKKSSRQQPNKQPNILLPKPWYKIVGDKILATSNAAKLMFKLPRPTLSHGVDSRMVVKWAAKFTPIDFSDMLVSTQFKFGHLNPKCIEYRHKLAIELDATDDDEPEAPEAKEDEKKDEGQLVRLRAFNELISKRFNAHQDSFMPLEELPKLLDVMFYDVSAKMKQTSGIIDHDGLYMFRSALAFLASYYAPGSPATYKKQLASSCVSRSAFGGRGISSHQHNVVQHVNDAKDEVTQHVHQITQHVGRVEARLEAYQKESVAQLYDKGEKLAEAKTSLKYEVQNKTSVMNDYKQLQQKACELRRVNTTLNNTSVALQERIKAMQSLQEAKTEEIKVLREEVKALRDAEAAARAEVASKNVEIAKLQVQLEAAKAWESKCEAKDVEINDLNTKMRDLQVPRDKRQITVQVQSPNNKRARDVPPEYQDSQHNWRRNNYWDRTHRYGPSHCRRRRRRR</sequence>
<feature type="region of interest" description="Disordered" evidence="2">
    <location>
        <begin position="469"/>
        <end position="488"/>
    </location>
</feature>
<evidence type="ECO:0000256" key="2">
    <source>
        <dbReference type="SAM" id="MobiDB-lite"/>
    </source>
</evidence>
<evidence type="ECO:0000256" key="1">
    <source>
        <dbReference type="SAM" id="Coils"/>
    </source>
</evidence>
<dbReference type="AlphaFoldDB" id="A0A6C0BQF8"/>
<protein>
    <submittedName>
        <fullName evidence="3">Uncharacterized protein</fullName>
    </submittedName>
</protein>
<keyword evidence="1" id="KW-0175">Coiled coil</keyword>
<name>A0A6C0BQF8_9ZZZZ</name>
<dbReference type="Gene3D" id="1.20.1170.10">
    <property type="match status" value="1"/>
</dbReference>
<reference evidence="3" key="1">
    <citation type="journal article" date="2020" name="Nature">
        <title>Giant virus diversity and host interactions through global metagenomics.</title>
        <authorList>
            <person name="Schulz F."/>
            <person name="Roux S."/>
            <person name="Paez-Espino D."/>
            <person name="Jungbluth S."/>
            <person name="Walsh D.A."/>
            <person name="Denef V.J."/>
            <person name="McMahon K.D."/>
            <person name="Konstantinidis K.T."/>
            <person name="Eloe-Fadrosh E.A."/>
            <person name="Kyrpides N.C."/>
            <person name="Woyke T."/>
        </authorList>
    </citation>
    <scope>NUCLEOTIDE SEQUENCE</scope>
    <source>
        <strain evidence="3">GVMAG-M-3300018080-19</strain>
    </source>
</reference>
<dbReference type="SUPFAM" id="SSF58100">
    <property type="entry name" value="Bacterial hemolysins"/>
    <property type="match status" value="1"/>
</dbReference>
<feature type="coiled-coil region" evidence="1">
    <location>
        <begin position="378"/>
        <end position="412"/>
    </location>
</feature>
<accession>A0A6C0BQF8</accession>
<dbReference type="EMBL" id="MN739207">
    <property type="protein sequence ID" value="QHS93628.1"/>
    <property type="molecule type" value="Genomic_DNA"/>
</dbReference>
<organism evidence="3">
    <name type="scientific">viral metagenome</name>
    <dbReference type="NCBI Taxonomy" id="1070528"/>
    <lineage>
        <taxon>unclassified sequences</taxon>
        <taxon>metagenomes</taxon>
        <taxon>organismal metagenomes</taxon>
    </lineage>
</organism>
<proteinExistence type="predicted"/>
<evidence type="ECO:0000313" key="3">
    <source>
        <dbReference type="EMBL" id="QHS93628.1"/>
    </source>
</evidence>